<feature type="compositionally biased region" description="Basic and acidic residues" evidence="1">
    <location>
        <begin position="215"/>
        <end position="230"/>
    </location>
</feature>
<dbReference type="AlphaFoldDB" id="A0AAN8EFN4"/>
<name>A0AAN8EFN4_9EURO</name>
<feature type="region of interest" description="Disordered" evidence="1">
    <location>
        <begin position="188"/>
        <end position="207"/>
    </location>
</feature>
<accession>A0AAN8EFN4</accession>
<gene>
    <name evidence="2" type="ORF">OHC33_004351</name>
</gene>
<feature type="region of interest" description="Disordered" evidence="1">
    <location>
        <begin position="215"/>
        <end position="250"/>
    </location>
</feature>
<sequence>MDDPAANICTFKVDIKRLQSDTSPEKPQTALASDLTKDGGGSIRMDAPKNVGKDETTMTIDLTSNNEQDNLMNPMDKADKVPANHHLMPPEAQKTSIVNSSSRVTYIKSQLKIMLDKISADSVSRVLSTTEDTSKVETLSRLFEQARATLGEVDLQLSIMKEEGEGLRKQQALELLPKHAASGSKVATGYLPTHANPRKRKTARKSWDNLESLRRTRAQKERESQHHTFEEVDTSFQTRPRGDEYNGYNEDGVMNPLDFLDRVRTTTENLTFGDLTSW</sequence>
<evidence type="ECO:0000313" key="2">
    <source>
        <dbReference type="EMBL" id="KAK5954629.1"/>
    </source>
</evidence>
<dbReference type="Proteomes" id="UP001316803">
    <property type="component" value="Unassembled WGS sequence"/>
</dbReference>
<organism evidence="2 3">
    <name type="scientific">Knufia fluminis</name>
    <dbReference type="NCBI Taxonomy" id="191047"/>
    <lineage>
        <taxon>Eukaryota</taxon>
        <taxon>Fungi</taxon>
        <taxon>Dikarya</taxon>
        <taxon>Ascomycota</taxon>
        <taxon>Pezizomycotina</taxon>
        <taxon>Eurotiomycetes</taxon>
        <taxon>Chaetothyriomycetidae</taxon>
        <taxon>Chaetothyriales</taxon>
        <taxon>Trichomeriaceae</taxon>
        <taxon>Knufia</taxon>
    </lineage>
</organism>
<proteinExistence type="predicted"/>
<comment type="caution">
    <text evidence="2">The sequence shown here is derived from an EMBL/GenBank/DDBJ whole genome shotgun (WGS) entry which is preliminary data.</text>
</comment>
<feature type="region of interest" description="Disordered" evidence="1">
    <location>
        <begin position="19"/>
        <end position="53"/>
    </location>
</feature>
<protein>
    <submittedName>
        <fullName evidence="2">Uncharacterized protein</fullName>
    </submittedName>
</protein>
<dbReference type="EMBL" id="JAKLMC020000008">
    <property type="protein sequence ID" value="KAK5954629.1"/>
    <property type="molecule type" value="Genomic_DNA"/>
</dbReference>
<evidence type="ECO:0000313" key="3">
    <source>
        <dbReference type="Proteomes" id="UP001316803"/>
    </source>
</evidence>
<keyword evidence="3" id="KW-1185">Reference proteome</keyword>
<evidence type="ECO:0000256" key="1">
    <source>
        <dbReference type="SAM" id="MobiDB-lite"/>
    </source>
</evidence>
<reference evidence="2 3" key="1">
    <citation type="submission" date="2022-12" db="EMBL/GenBank/DDBJ databases">
        <title>Genomic features and morphological characterization of a novel Knufia sp. strain isolated from spacecraft assembly facility.</title>
        <authorList>
            <person name="Teixeira M."/>
            <person name="Chander A.M."/>
            <person name="Stajich J.E."/>
            <person name="Venkateswaran K."/>
        </authorList>
    </citation>
    <scope>NUCLEOTIDE SEQUENCE [LARGE SCALE GENOMIC DNA]</scope>
    <source>
        <strain evidence="2 3">FJI-L2-BK-P2</strain>
    </source>
</reference>